<gene>
    <name evidence="12" type="ORF">M5X16_20015</name>
    <name evidence="13" type="ORF">PC41400_28645</name>
</gene>
<dbReference type="OrthoDB" id="9802228at2"/>
<keyword evidence="7 9" id="KW-0234">DNA repair</keyword>
<dbReference type="GO" id="GO:0005737">
    <property type="term" value="C:cytoplasm"/>
    <property type="evidence" value="ECO:0007669"/>
    <property type="project" value="UniProtKB-SubCell"/>
</dbReference>
<dbReference type="SUPFAM" id="SSF46767">
    <property type="entry name" value="Methylated DNA-protein cysteine methyltransferase, C-terminal domain"/>
    <property type="match status" value="1"/>
</dbReference>
<evidence type="ECO:0000259" key="11">
    <source>
        <dbReference type="Pfam" id="PF02870"/>
    </source>
</evidence>
<dbReference type="InterPro" id="IPR008332">
    <property type="entry name" value="MethylG_MeTrfase_N"/>
</dbReference>
<dbReference type="PANTHER" id="PTHR10815:SF12">
    <property type="entry name" value="METHYLATED-DNA--PROTEIN-CYSTEINE METHYLTRANSFERASE, INDUCIBLE"/>
    <property type="match status" value="1"/>
</dbReference>
<comment type="function">
    <text evidence="9">Involved in the cellular defense against the biological effects of O6-methylguanine (O6-MeG) and O4-methylthymine (O4-MeT) in DNA. Repairs the methylated nucleobase in DNA by stoichiometrically transferring the methyl group to a cysteine residue in the enzyme. This is a suicide reaction: the enzyme is irreversibly inactivated.</text>
</comment>
<dbReference type="Proteomes" id="UP001527202">
    <property type="component" value="Unassembled WGS sequence"/>
</dbReference>
<organism evidence="13 14">
    <name type="scientific">Paenibacillus chitinolyticus</name>
    <dbReference type="NCBI Taxonomy" id="79263"/>
    <lineage>
        <taxon>Bacteria</taxon>
        <taxon>Bacillati</taxon>
        <taxon>Bacillota</taxon>
        <taxon>Bacilli</taxon>
        <taxon>Bacillales</taxon>
        <taxon>Paenibacillaceae</taxon>
        <taxon>Paenibacillus</taxon>
    </lineage>
</organism>
<evidence type="ECO:0000313" key="15">
    <source>
        <dbReference type="Proteomes" id="UP001527202"/>
    </source>
</evidence>
<dbReference type="InterPro" id="IPR001497">
    <property type="entry name" value="MethylDNA_cys_MeTrfase_AS"/>
</dbReference>
<dbReference type="SUPFAM" id="SSF53155">
    <property type="entry name" value="Methylated DNA-protein cysteine methyltransferase domain"/>
    <property type="match status" value="1"/>
</dbReference>
<keyword evidence="5 9" id="KW-0808">Transferase</keyword>
<feature type="domain" description="Methylated-DNA-[protein]-cysteine S-methyltransferase DNA binding" evidence="10">
    <location>
        <begin position="95"/>
        <end position="174"/>
    </location>
</feature>
<evidence type="ECO:0000256" key="5">
    <source>
        <dbReference type="ARBA" id="ARBA00022679"/>
    </source>
</evidence>
<dbReference type="InterPro" id="IPR036631">
    <property type="entry name" value="MGMT_N_sf"/>
</dbReference>
<evidence type="ECO:0000313" key="13">
    <source>
        <dbReference type="EMBL" id="QAV21428.1"/>
    </source>
</evidence>
<evidence type="ECO:0000256" key="9">
    <source>
        <dbReference type="HAMAP-Rule" id="MF_00772"/>
    </source>
</evidence>
<keyword evidence="6 9" id="KW-0227">DNA damage</keyword>
<sequence length="188" mass="20721">MNTLSATTEIYWAALVHPLFRNKPLYAAATDRGLCRITWPTESLDTLKSWAAKQIPGAVLIEDEERMAGYLLQLKEYLEGNRQQFDIPLDMRGTAFQTSVWKALAEIPFGETRSYSDIAASVGSPAAVRAVGTANGANPVPIIVPCHRVIGKNAALTGFRGGLQVKEELLRLEGFHDYTAKGHARFQF</sequence>
<evidence type="ECO:0000313" key="12">
    <source>
        <dbReference type="EMBL" id="MCY9598044.1"/>
    </source>
</evidence>
<evidence type="ECO:0000256" key="2">
    <source>
        <dbReference type="ARBA" id="ARBA00008711"/>
    </source>
</evidence>
<dbReference type="KEGG" id="pchi:PC41400_28645"/>
<dbReference type="InterPro" id="IPR036388">
    <property type="entry name" value="WH-like_DNA-bd_sf"/>
</dbReference>
<comment type="miscellaneous">
    <text evidence="9">This enzyme catalyzes only one turnover and therefore is not strictly catalytic. According to one definition, an enzyme is a biocatalyst that acts repeatedly and over many reaction cycles.</text>
</comment>
<evidence type="ECO:0000259" key="10">
    <source>
        <dbReference type="Pfam" id="PF01035"/>
    </source>
</evidence>
<dbReference type="EMBL" id="CP026520">
    <property type="protein sequence ID" value="QAV21428.1"/>
    <property type="molecule type" value="Genomic_DNA"/>
</dbReference>
<comment type="catalytic activity">
    <reaction evidence="1 9">
        <text>a 4-O-methyl-thymidine in DNA + L-cysteinyl-[protein] = a thymidine in DNA + S-methyl-L-cysteinyl-[protein]</text>
        <dbReference type="Rhea" id="RHEA:53428"/>
        <dbReference type="Rhea" id="RHEA-COMP:10131"/>
        <dbReference type="Rhea" id="RHEA-COMP:10132"/>
        <dbReference type="Rhea" id="RHEA-COMP:13555"/>
        <dbReference type="Rhea" id="RHEA-COMP:13556"/>
        <dbReference type="ChEBI" id="CHEBI:29950"/>
        <dbReference type="ChEBI" id="CHEBI:82612"/>
        <dbReference type="ChEBI" id="CHEBI:137386"/>
        <dbReference type="ChEBI" id="CHEBI:137387"/>
        <dbReference type="EC" id="2.1.1.63"/>
    </reaction>
</comment>
<evidence type="ECO:0000256" key="7">
    <source>
        <dbReference type="ARBA" id="ARBA00023204"/>
    </source>
</evidence>
<dbReference type="Gene3D" id="3.30.160.70">
    <property type="entry name" value="Methylated DNA-protein cysteine methyltransferase domain"/>
    <property type="match status" value="1"/>
</dbReference>
<dbReference type="EMBL" id="JAMDMJ010000027">
    <property type="protein sequence ID" value="MCY9598044.1"/>
    <property type="molecule type" value="Genomic_DNA"/>
</dbReference>
<comment type="similarity">
    <text evidence="2 9">Belongs to the MGMT family.</text>
</comment>
<proteinExistence type="inferred from homology"/>
<evidence type="ECO:0000256" key="1">
    <source>
        <dbReference type="ARBA" id="ARBA00001286"/>
    </source>
</evidence>
<dbReference type="PANTHER" id="PTHR10815">
    <property type="entry name" value="METHYLATED-DNA--PROTEIN-CYSTEINE METHYLTRANSFERASE"/>
    <property type="match status" value="1"/>
</dbReference>
<dbReference type="GeneID" id="95378764"/>
<dbReference type="RefSeq" id="WP_042234369.1">
    <property type="nucleotide sequence ID" value="NZ_CP026520.1"/>
</dbReference>
<evidence type="ECO:0000313" key="14">
    <source>
        <dbReference type="Proteomes" id="UP000288943"/>
    </source>
</evidence>
<dbReference type="InterPro" id="IPR023546">
    <property type="entry name" value="MGMT"/>
</dbReference>
<dbReference type="AlphaFoldDB" id="A0A410X453"/>
<protein>
    <recommendedName>
        <fullName evidence="9">Methylated-DNA--protein-cysteine methyltransferase</fullName>
        <ecNumber evidence="9">2.1.1.63</ecNumber>
    </recommendedName>
    <alternativeName>
        <fullName evidence="9">6-O-methylguanine-DNA methyltransferase</fullName>
        <shortName evidence="9">MGMT</shortName>
    </alternativeName>
    <alternativeName>
        <fullName evidence="9">O-6-methylguanine-DNA-alkyltransferase</fullName>
    </alternativeName>
</protein>
<evidence type="ECO:0000256" key="8">
    <source>
        <dbReference type="ARBA" id="ARBA00049348"/>
    </source>
</evidence>
<evidence type="ECO:0000256" key="3">
    <source>
        <dbReference type="ARBA" id="ARBA00022490"/>
    </source>
</evidence>
<evidence type="ECO:0000256" key="6">
    <source>
        <dbReference type="ARBA" id="ARBA00022763"/>
    </source>
</evidence>
<feature type="active site" description="Nucleophile; methyl group acceptor" evidence="9">
    <location>
        <position position="146"/>
    </location>
</feature>
<dbReference type="Pfam" id="PF02870">
    <property type="entry name" value="Methyltransf_1N"/>
    <property type="match status" value="1"/>
</dbReference>
<dbReference type="GO" id="GO:0032259">
    <property type="term" value="P:methylation"/>
    <property type="evidence" value="ECO:0007669"/>
    <property type="project" value="UniProtKB-KW"/>
</dbReference>
<dbReference type="CDD" id="cd06445">
    <property type="entry name" value="ATase"/>
    <property type="match status" value="1"/>
</dbReference>
<comment type="subcellular location">
    <subcellularLocation>
        <location evidence="9">Cytoplasm</location>
    </subcellularLocation>
</comment>
<dbReference type="GO" id="GO:0003908">
    <property type="term" value="F:methylated-DNA-[protein]-cysteine S-methyltransferase activity"/>
    <property type="evidence" value="ECO:0007669"/>
    <property type="project" value="UniProtKB-UniRule"/>
</dbReference>
<dbReference type="GO" id="GO:0006307">
    <property type="term" value="P:DNA alkylation repair"/>
    <property type="evidence" value="ECO:0007669"/>
    <property type="project" value="UniProtKB-UniRule"/>
</dbReference>
<dbReference type="Gene3D" id="1.10.10.10">
    <property type="entry name" value="Winged helix-like DNA-binding domain superfamily/Winged helix DNA-binding domain"/>
    <property type="match status" value="1"/>
</dbReference>
<dbReference type="NCBIfam" id="TIGR00589">
    <property type="entry name" value="ogt"/>
    <property type="match status" value="1"/>
</dbReference>
<comment type="catalytic activity">
    <reaction evidence="8 9">
        <text>a 6-O-methyl-2'-deoxyguanosine in DNA + L-cysteinyl-[protein] = S-methyl-L-cysteinyl-[protein] + a 2'-deoxyguanosine in DNA</text>
        <dbReference type="Rhea" id="RHEA:24000"/>
        <dbReference type="Rhea" id="RHEA-COMP:10131"/>
        <dbReference type="Rhea" id="RHEA-COMP:10132"/>
        <dbReference type="Rhea" id="RHEA-COMP:11367"/>
        <dbReference type="Rhea" id="RHEA-COMP:11368"/>
        <dbReference type="ChEBI" id="CHEBI:29950"/>
        <dbReference type="ChEBI" id="CHEBI:82612"/>
        <dbReference type="ChEBI" id="CHEBI:85445"/>
        <dbReference type="ChEBI" id="CHEBI:85448"/>
        <dbReference type="EC" id="2.1.1.63"/>
    </reaction>
</comment>
<accession>A0A410X453</accession>
<dbReference type="InterPro" id="IPR036217">
    <property type="entry name" value="MethylDNA_cys_MeTrfase_DNAb"/>
</dbReference>
<dbReference type="Pfam" id="PF01035">
    <property type="entry name" value="DNA_binding_1"/>
    <property type="match status" value="1"/>
</dbReference>
<name>A0A410X453_9BACL</name>
<dbReference type="PROSITE" id="PS00374">
    <property type="entry name" value="MGMT"/>
    <property type="match status" value="1"/>
</dbReference>
<dbReference type="Proteomes" id="UP000288943">
    <property type="component" value="Chromosome"/>
</dbReference>
<dbReference type="FunFam" id="1.10.10.10:FF:000214">
    <property type="entry name" value="Methylated-DNA--protein-cysteine methyltransferase"/>
    <property type="match status" value="1"/>
</dbReference>
<reference evidence="13 14" key="1">
    <citation type="submission" date="2018-01" db="EMBL/GenBank/DDBJ databases">
        <title>The whole genome sequencing and assembly of Paenibacillus chitinolyticus KCCM 41400 strain.</title>
        <authorList>
            <person name="Kim J.-Y."/>
            <person name="Park M.-K."/>
            <person name="Lee Y.-J."/>
            <person name="Yi H."/>
            <person name="Bahn Y.-S."/>
            <person name="Kim J.F."/>
            <person name="Lee D.-W."/>
        </authorList>
    </citation>
    <scope>NUCLEOTIDE SEQUENCE [LARGE SCALE GENOMIC DNA]</scope>
    <source>
        <strain evidence="13 14">KCCM 41400</strain>
    </source>
</reference>
<dbReference type="InterPro" id="IPR014048">
    <property type="entry name" value="MethylDNA_cys_MeTrfase_DNA-bd"/>
</dbReference>
<keyword evidence="3 9" id="KW-0963">Cytoplasm</keyword>
<feature type="domain" description="Methylguanine DNA methyltransferase ribonuclease-like" evidence="11">
    <location>
        <begin position="25"/>
        <end position="90"/>
    </location>
</feature>
<keyword evidence="4 9" id="KW-0489">Methyltransferase</keyword>
<reference evidence="12 15" key="2">
    <citation type="submission" date="2022-05" db="EMBL/GenBank/DDBJ databases">
        <title>Genome Sequencing of Bee-Associated Microbes.</title>
        <authorList>
            <person name="Dunlap C."/>
        </authorList>
    </citation>
    <scope>NUCLEOTIDE SEQUENCE [LARGE SCALE GENOMIC DNA]</scope>
    <source>
        <strain evidence="12 15">NRRL B-23120</strain>
    </source>
</reference>
<evidence type="ECO:0000256" key="4">
    <source>
        <dbReference type="ARBA" id="ARBA00022603"/>
    </source>
</evidence>
<dbReference type="HAMAP" id="MF_00772">
    <property type="entry name" value="OGT"/>
    <property type="match status" value="1"/>
</dbReference>
<keyword evidence="15" id="KW-1185">Reference proteome</keyword>
<dbReference type="EC" id="2.1.1.63" evidence="9"/>